<dbReference type="InterPro" id="IPR008971">
    <property type="entry name" value="HSP40/DnaJ_pept-bd"/>
</dbReference>
<dbReference type="Proteomes" id="UP001057375">
    <property type="component" value="Unassembled WGS sequence"/>
</dbReference>
<dbReference type="InterPro" id="IPR002939">
    <property type="entry name" value="DnaJ_C"/>
</dbReference>
<keyword evidence="1" id="KW-0143">Chaperone</keyword>
<dbReference type="PROSITE" id="PS50076">
    <property type="entry name" value="DNAJ_2"/>
    <property type="match status" value="1"/>
</dbReference>
<dbReference type="Gene3D" id="2.60.260.20">
    <property type="entry name" value="Urease metallochaperone UreE, N-terminal domain"/>
    <property type="match status" value="2"/>
</dbReference>
<organism evidence="3 4">
    <name type="scientific">Aduncisulcus paluster</name>
    <dbReference type="NCBI Taxonomy" id="2918883"/>
    <lineage>
        <taxon>Eukaryota</taxon>
        <taxon>Metamonada</taxon>
        <taxon>Carpediemonas-like organisms</taxon>
        <taxon>Aduncisulcus</taxon>
    </lineage>
</organism>
<dbReference type="SUPFAM" id="SSF46565">
    <property type="entry name" value="Chaperone J-domain"/>
    <property type="match status" value="1"/>
</dbReference>
<accession>A0ABQ5K6M5</accession>
<dbReference type="CDD" id="cd06257">
    <property type="entry name" value="DnaJ"/>
    <property type="match status" value="1"/>
</dbReference>
<evidence type="ECO:0000313" key="3">
    <source>
        <dbReference type="EMBL" id="GKT28058.1"/>
    </source>
</evidence>
<dbReference type="PANTHER" id="PTHR24078:SF553">
    <property type="entry name" value="DNAJ HOMOLOG SUBFAMILY B MEMBER 5"/>
    <property type="match status" value="1"/>
</dbReference>
<dbReference type="Pfam" id="PF01556">
    <property type="entry name" value="DnaJ_C"/>
    <property type="match status" value="1"/>
</dbReference>
<evidence type="ECO:0000313" key="4">
    <source>
        <dbReference type="Proteomes" id="UP001057375"/>
    </source>
</evidence>
<dbReference type="Gene3D" id="1.10.287.110">
    <property type="entry name" value="DnaJ domain"/>
    <property type="match status" value="1"/>
</dbReference>
<comment type="caution">
    <text evidence="3">The sequence shown here is derived from an EMBL/GenBank/DDBJ whole genome shotgun (WGS) entry which is preliminary data.</text>
</comment>
<keyword evidence="4" id="KW-1185">Reference proteome</keyword>
<dbReference type="PANTHER" id="PTHR24078">
    <property type="entry name" value="DNAJ HOMOLOG SUBFAMILY C MEMBER"/>
    <property type="match status" value="1"/>
</dbReference>
<reference evidence="3" key="1">
    <citation type="submission" date="2022-03" db="EMBL/GenBank/DDBJ databases">
        <title>Draft genome sequence of Aduncisulcus paluster, a free-living microaerophilic Fornicata.</title>
        <authorList>
            <person name="Yuyama I."/>
            <person name="Kume K."/>
            <person name="Tamura T."/>
            <person name="Inagaki Y."/>
            <person name="Hashimoto T."/>
        </authorList>
    </citation>
    <scope>NUCLEOTIDE SEQUENCE</scope>
    <source>
        <strain evidence="3">NY0171</strain>
    </source>
</reference>
<dbReference type="CDD" id="cd10747">
    <property type="entry name" value="DnaJ_C"/>
    <property type="match status" value="1"/>
</dbReference>
<evidence type="ECO:0000256" key="1">
    <source>
        <dbReference type="ARBA" id="ARBA00023186"/>
    </source>
</evidence>
<name>A0ABQ5K6M5_9EUKA</name>
<dbReference type="InterPro" id="IPR001623">
    <property type="entry name" value="DnaJ_domain"/>
</dbReference>
<dbReference type="SMART" id="SM00271">
    <property type="entry name" value="DnaJ"/>
    <property type="match status" value="1"/>
</dbReference>
<dbReference type="SUPFAM" id="SSF49493">
    <property type="entry name" value="HSP40/DnaJ peptide-binding domain"/>
    <property type="match status" value="2"/>
</dbReference>
<dbReference type="InterPro" id="IPR036869">
    <property type="entry name" value="J_dom_sf"/>
</dbReference>
<feature type="domain" description="J" evidence="2">
    <location>
        <begin position="4"/>
        <end position="70"/>
    </location>
</feature>
<dbReference type="InterPro" id="IPR051339">
    <property type="entry name" value="DnaJ_subfamily_B"/>
</dbReference>
<sequence length="331" mass="37178">MGKDYYKILGIPRDATDQQIKRAYYKLAQKWHPDKNPSNKEVAETKFKEIGEAYCVLKDKEKKRLYDQFGEEGLKGTPSSGPSTSQDGFTRTTFSSFGTPFTFTTSDAFDIFSDFFGHSDPSDFFTSAQMGGMESAFGGSGFRARATRPHQPPPIVRDLTCSLEELFSGATKHIKITKKVLIDDSHTQQQAKTLDVPIKAGWKEGTKLTYHKEGDQGPGIIPADIVFVIKQRPHARFERIGNDLVTRLKIRLLDSLTGFTGTVKTLDGRILHIAINTVVNPKFEKRIVGEGMPISKMPGSRGDLIIRFDIVFPQHLTEEQKVLLRRAFRSE</sequence>
<evidence type="ECO:0000259" key="2">
    <source>
        <dbReference type="PROSITE" id="PS50076"/>
    </source>
</evidence>
<protein>
    <submittedName>
        <fullName evidence="3">Chaperone protein dnaJ</fullName>
    </submittedName>
</protein>
<dbReference type="EMBL" id="BQXS01000136">
    <property type="protein sequence ID" value="GKT28058.1"/>
    <property type="molecule type" value="Genomic_DNA"/>
</dbReference>
<gene>
    <name evidence="3" type="ORF">ADUPG1_000391</name>
</gene>
<dbReference type="PRINTS" id="PR00625">
    <property type="entry name" value="JDOMAIN"/>
</dbReference>
<proteinExistence type="predicted"/>
<dbReference type="Pfam" id="PF00226">
    <property type="entry name" value="DnaJ"/>
    <property type="match status" value="1"/>
</dbReference>